<sequence>MVDCDAHPDDTACEKPVSDVLKTAVPCAIFGVIFITASIIFYIIMRKRRMAERIAEEKARQKYRDIGFDDDEPQQKRGKTSNPSPAGAPPKNTRQSTGPNEYLANPNMYLRNEGSTYQLSQMHPSLDGQQKPTTQKEFV</sequence>
<accession>A0ABQ8GMG7</accession>
<feature type="compositionally biased region" description="Basic and acidic residues" evidence="1">
    <location>
        <begin position="57"/>
        <end position="67"/>
    </location>
</feature>
<keyword evidence="2" id="KW-0812">Transmembrane</keyword>
<keyword evidence="4" id="KW-1185">Reference proteome</keyword>
<feature type="transmembrane region" description="Helical" evidence="2">
    <location>
        <begin position="23"/>
        <end position="44"/>
    </location>
</feature>
<gene>
    <name evidence="3" type="ORF">B0J12DRAFT_738200</name>
</gene>
<keyword evidence="2" id="KW-1133">Transmembrane helix</keyword>
<evidence type="ECO:0000313" key="4">
    <source>
        <dbReference type="Proteomes" id="UP000774617"/>
    </source>
</evidence>
<dbReference type="EMBL" id="JAGTJR010000007">
    <property type="protein sequence ID" value="KAH7057423.1"/>
    <property type="molecule type" value="Genomic_DNA"/>
</dbReference>
<keyword evidence="2" id="KW-0472">Membrane</keyword>
<evidence type="ECO:0000256" key="1">
    <source>
        <dbReference type="SAM" id="MobiDB-lite"/>
    </source>
</evidence>
<evidence type="ECO:0000256" key="2">
    <source>
        <dbReference type="SAM" id="Phobius"/>
    </source>
</evidence>
<proteinExistence type="predicted"/>
<name>A0ABQ8GMG7_9PEZI</name>
<dbReference type="Proteomes" id="UP000774617">
    <property type="component" value="Unassembled WGS sequence"/>
</dbReference>
<feature type="compositionally biased region" description="Polar residues" evidence="1">
    <location>
        <begin position="113"/>
        <end position="139"/>
    </location>
</feature>
<organism evidence="3 4">
    <name type="scientific">Macrophomina phaseolina</name>
    <dbReference type="NCBI Taxonomy" id="35725"/>
    <lineage>
        <taxon>Eukaryota</taxon>
        <taxon>Fungi</taxon>
        <taxon>Dikarya</taxon>
        <taxon>Ascomycota</taxon>
        <taxon>Pezizomycotina</taxon>
        <taxon>Dothideomycetes</taxon>
        <taxon>Dothideomycetes incertae sedis</taxon>
        <taxon>Botryosphaeriales</taxon>
        <taxon>Botryosphaeriaceae</taxon>
        <taxon>Macrophomina</taxon>
    </lineage>
</organism>
<comment type="caution">
    <text evidence="3">The sequence shown here is derived from an EMBL/GenBank/DDBJ whole genome shotgun (WGS) entry which is preliminary data.</text>
</comment>
<feature type="region of interest" description="Disordered" evidence="1">
    <location>
        <begin position="57"/>
        <end position="139"/>
    </location>
</feature>
<reference evidence="3 4" key="1">
    <citation type="journal article" date="2021" name="Nat. Commun.">
        <title>Genetic determinants of endophytism in the Arabidopsis root mycobiome.</title>
        <authorList>
            <person name="Mesny F."/>
            <person name="Miyauchi S."/>
            <person name="Thiergart T."/>
            <person name="Pickel B."/>
            <person name="Atanasova L."/>
            <person name="Karlsson M."/>
            <person name="Huettel B."/>
            <person name="Barry K.W."/>
            <person name="Haridas S."/>
            <person name="Chen C."/>
            <person name="Bauer D."/>
            <person name="Andreopoulos W."/>
            <person name="Pangilinan J."/>
            <person name="LaButti K."/>
            <person name="Riley R."/>
            <person name="Lipzen A."/>
            <person name="Clum A."/>
            <person name="Drula E."/>
            <person name="Henrissat B."/>
            <person name="Kohler A."/>
            <person name="Grigoriev I.V."/>
            <person name="Martin F.M."/>
            <person name="Hacquard S."/>
        </authorList>
    </citation>
    <scope>NUCLEOTIDE SEQUENCE [LARGE SCALE GENOMIC DNA]</scope>
    <source>
        <strain evidence="3 4">MPI-SDFR-AT-0080</strain>
    </source>
</reference>
<evidence type="ECO:0000313" key="3">
    <source>
        <dbReference type="EMBL" id="KAH7057423.1"/>
    </source>
</evidence>
<protein>
    <submittedName>
        <fullName evidence="3">Uncharacterized protein</fullName>
    </submittedName>
</protein>